<dbReference type="GO" id="GO:0030286">
    <property type="term" value="C:dynein complex"/>
    <property type="evidence" value="ECO:0007669"/>
    <property type="project" value="InterPro"/>
</dbReference>
<dbReference type="GO" id="GO:0051959">
    <property type="term" value="F:dynein light intermediate chain binding"/>
    <property type="evidence" value="ECO:0007669"/>
    <property type="project" value="InterPro"/>
</dbReference>
<evidence type="ECO:0000313" key="3">
    <source>
        <dbReference type="EMBL" id="CAF5109418.1"/>
    </source>
</evidence>
<dbReference type="Proteomes" id="UP000681720">
    <property type="component" value="Unassembled WGS sequence"/>
</dbReference>
<protein>
    <recommendedName>
        <fullName evidence="5">Dynein heavy chain AAA 5 extension domain-containing protein</fullName>
    </recommendedName>
</protein>
<organism evidence="3 4">
    <name type="scientific">Rotaria magnacalcarata</name>
    <dbReference type="NCBI Taxonomy" id="392030"/>
    <lineage>
        <taxon>Eukaryota</taxon>
        <taxon>Metazoa</taxon>
        <taxon>Spiralia</taxon>
        <taxon>Gnathifera</taxon>
        <taxon>Rotifera</taxon>
        <taxon>Eurotatoria</taxon>
        <taxon>Bdelloidea</taxon>
        <taxon>Philodinida</taxon>
        <taxon>Philodinidae</taxon>
        <taxon>Rotaria</taxon>
    </lineage>
</organism>
<dbReference type="GO" id="GO:0045505">
    <property type="term" value="F:dynein intermediate chain binding"/>
    <property type="evidence" value="ECO:0007669"/>
    <property type="project" value="InterPro"/>
</dbReference>
<dbReference type="GO" id="GO:0016887">
    <property type="term" value="F:ATP hydrolysis activity"/>
    <property type="evidence" value="ECO:0007669"/>
    <property type="project" value="InterPro"/>
</dbReference>
<comment type="caution">
    <text evidence="3">The sequence shown here is derived from an EMBL/GenBank/DDBJ whole genome shotgun (WGS) entry which is preliminary data.</text>
</comment>
<dbReference type="EMBL" id="CAJOBJ010259436">
    <property type="protein sequence ID" value="CAF5109418.1"/>
    <property type="molecule type" value="Genomic_DNA"/>
</dbReference>
<dbReference type="Gene3D" id="3.40.50.300">
    <property type="entry name" value="P-loop containing nucleotide triphosphate hydrolases"/>
    <property type="match status" value="1"/>
</dbReference>
<dbReference type="AlphaFoldDB" id="A0A8S3F9P4"/>
<dbReference type="InterPro" id="IPR026983">
    <property type="entry name" value="DHC"/>
</dbReference>
<gene>
    <name evidence="3" type="ORF">GIL414_LOCUS63102</name>
</gene>
<reference evidence="3" key="1">
    <citation type="submission" date="2021-02" db="EMBL/GenBank/DDBJ databases">
        <authorList>
            <person name="Nowell W R."/>
        </authorList>
    </citation>
    <scope>NUCLEOTIDE SEQUENCE</scope>
</reference>
<dbReference type="Gene3D" id="1.10.472.130">
    <property type="match status" value="1"/>
</dbReference>
<evidence type="ECO:0008006" key="5">
    <source>
        <dbReference type="Google" id="ProtNLM"/>
    </source>
</evidence>
<feature type="domain" description="ATPase dynein-related AAA" evidence="1">
    <location>
        <begin position="11"/>
        <end position="105"/>
    </location>
</feature>
<dbReference type="GO" id="GO:0007018">
    <property type="term" value="P:microtubule-based movement"/>
    <property type="evidence" value="ECO:0007669"/>
    <property type="project" value="InterPro"/>
</dbReference>
<feature type="domain" description="Dynein heavy chain AAA 5 extension" evidence="2">
    <location>
        <begin position="139"/>
        <end position="258"/>
    </location>
</feature>
<sequence>EYPINSKAVNLGELYGQFNLTTNEWNDGILSRIMRQVCADEKPDEKLILFDAPVDTSWIESMNSLMDDNKLLTLANGERISMPPQVTLLFETEDLSTASPATVSRAGIVYCDYEKLGWKPYLESWLKQRESQDLRTELANCITKYLESIMKYKHMYCKELIPIHELNGIISLTKLFDTFWYTNEIQTQINENETMSGRLIEMWFVFCLMWSIAASVNDEGRRKIDIFFRETEGTFPNKDTVFEFYVDAHNRTWIHWEEQLKEGWIYNSE</sequence>
<evidence type="ECO:0000259" key="2">
    <source>
        <dbReference type="Pfam" id="PF17852"/>
    </source>
</evidence>
<dbReference type="InterPro" id="IPR041466">
    <property type="entry name" value="Dynein_AAA5_ext"/>
</dbReference>
<dbReference type="PANTHER" id="PTHR45703">
    <property type="entry name" value="DYNEIN HEAVY CHAIN"/>
    <property type="match status" value="1"/>
</dbReference>
<dbReference type="InterPro" id="IPR027417">
    <property type="entry name" value="P-loop_NTPase"/>
</dbReference>
<accession>A0A8S3F9P4</accession>
<dbReference type="Pfam" id="PF07728">
    <property type="entry name" value="AAA_5"/>
    <property type="match status" value="1"/>
</dbReference>
<proteinExistence type="predicted"/>
<dbReference type="InterPro" id="IPR011704">
    <property type="entry name" value="ATPase_dyneun-rel_AAA"/>
</dbReference>
<evidence type="ECO:0000313" key="4">
    <source>
        <dbReference type="Proteomes" id="UP000681720"/>
    </source>
</evidence>
<name>A0A8S3F9P4_9BILA</name>
<dbReference type="GO" id="GO:0005524">
    <property type="term" value="F:ATP binding"/>
    <property type="evidence" value="ECO:0007669"/>
    <property type="project" value="InterPro"/>
</dbReference>
<feature type="non-terminal residue" evidence="3">
    <location>
        <position position="1"/>
    </location>
</feature>
<dbReference type="Pfam" id="PF17852">
    <property type="entry name" value="Dynein_AAA_lid"/>
    <property type="match status" value="1"/>
</dbReference>
<dbReference type="PANTHER" id="PTHR45703:SF32">
    <property type="entry name" value="DYNEINS HEAVY CHAIN"/>
    <property type="match status" value="1"/>
</dbReference>
<evidence type="ECO:0000259" key="1">
    <source>
        <dbReference type="Pfam" id="PF07728"/>
    </source>
</evidence>